<dbReference type="InterPro" id="IPR014729">
    <property type="entry name" value="Rossmann-like_a/b/a_fold"/>
</dbReference>
<evidence type="ECO:0000259" key="4">
    <source>
        <dbReference type="Pfam" id="PF00582"/>
    </source>
</evidence>
<dbReference type="AlphaFoldDB" id="A0A6L7GVL6"/>
<keyword evidence="2" id="KW-0547">Nucleotide-binding</keyword>
<evidence type="ECO:0000313" key="5">
    <source>
        <dbReference type="EMBL" id="MXP22685.1"/>
    </source>
</evidence>
<dbReference type="InterPro" id="IPR006015">
    <property type="entry name" value="Universal_stress_UspA"/>
</dbReference>
<organism evidence="5 6">
    <name type="scientific">Gordonia mangrovi</name>
    <dbReference type="NCBI Taxonomy" id="2665643"/>
    <lineage>
        <taxon>Bacteria</taxon>
        <taxon>Bacillati</taxon>
        <taxon>Actinomycetota</taxon>
        <taxon>Actinomycetes</taxon>
        <taxon>Mycobacteriales</taxon>
        <taxon>Gordoniaceae</taxon>
        <taxon>Gordonia</taxon>
    </lineage>
</organism>
<comment type="caution">
    <text evidence="5">The sequence shown here is derived from an EMBL/GenBank/DDBJ whole genome shotgun (WGS) entry which is preliminary data.</text>
</comment>
<dbReference type="Gene3D" id="3.40.50.620">
    <property type="entry name" value="HUPs"/>
    <property type="match status" value="2"/>
</dbReference>
<evidence type="ECO:0000313" key="6">
    <source>
        <dbReference type="Proteomes" id="UP000475545"/>
    </source>
</evidence>
<evidence type="ECO:0000256" key="2">
    <source>
        <dbReference type="ARBA" id="ARBA00022741"/>
    </source>
</evidence>
<evidence type="ECO:0000256" key="1">
    <source>
        <dbReference type="ARBA" id="ARBA00008791"/>
    </source>
</evidence>
<gene>
    <name evidence="5" type="ORF">GIY30_15190</name>
</gene>
<proteinExistence type="inferred from homology"/>
<dbReference type="PANTHER" id="PTHR46268">
    <property type="entry name" value="STRESS RESPONSE PROTEIN NHAX"/>
    <property type="match status" value="1"/>
</dbReference>
<dbReference type="Pfam" id="PF00582">
    <property type="entry name" value="Usp"/>
    <property type="match status" value="2"/>
</dbReference>
<sequence length="292" mass="30810">MSTVSEIVVGVDGSPSAQHAVAWAAHEAELHGYRLQLMSSYASPVSDRVPQSYEDTLRATAERDVAEAGTIAQAAVDDPDTLDISTEVASGAAIPELLSRSETAKMLVVGSRGLGAISRALLGSVSAAMTAHCRCPLAVIRDSRSAPETAPIVVGTDGSRANRPALEFAFEEAGVRKVGLTVLHAWADGDLALVHASQGLPVWDWPTQRKEEKARLDAEIADLCAKYPDVPIRSVVVRDRPVRALLDHAQAAQMVVVGSRGRGGFSGMLLGSTSRNVVYSAQCPVVIVPDAR</sequence>
<evidence type="ECO:0000256" key="3">
    <source>
        <dbReference type="ARBA" id="ARBA00022840"/>
    </source>
</evidence>
<feature type="domain" description="UspA" evidence="4">
    <location>
        <begin position="6"/>
        <end position="141"/>
    </location>
</feature>
<accession>A0A6L7GVL6</accession>
<reference evidence="5 6" key="1">
    <citation type="submission" date="2019-11" db="EMBL/GenBank/DDBJ databases">
        <title>Gordonia sp. nov., a novel actinobacterium isolated from mangrove soil in Hainan.</title>
        <authorList>
            <person name="Huang X."/>
            <person name="Xie Y."/>
            <person name="Chu X."/>
            <person name="Xiao K."/>
        </authorList>
    </citation>
    <scope>NUCLEOTIDE SEQUENCE [LARGE SCALE GENOMIC DNA]</scope>
    <source>
        <strain evidence="5 6">HNM0687</strain>
    </source>
</reference>
<keyword evidence="6" id="KW-1185">Reference proteome</keyword>
<dbReference type="GO" id="GO:0005524">
    <property type="term" value="F:ATP binding"/>
    <property type="evidence" value="ECO:0007669"/>
    <property type="project" value="UniProtKB-KW"/>
</dbReference>
<dbReference type="RefSeq" id="WP_160902886.1">
    <property type="nucleotide sequence ID" value="NZ_CP102850.1"/>
</dbReference>
<name>A0A6L7GVL6_9ACTN</name>
<keyword evidence="3" id="KW-0067">ATP-binding</keyword>
<dbReference type="EMBL" id="WMBR01000004">
    <property type="protein sequence ID" value="MXP22685.1"/>
    <property type="molecule type" value="Genomic_DNA"/>
</dbReference>
<dbReference type="SUPFAM" id="SSF52402">
    <property type="entry name" value="Adenine nucleotide alpha hydrolases-like"/>
    <property type="match status" value="2"/>
</dbReference>
<comment type="similarity">
    <text evidence="1">Belongs to the universal stress protein A family.</text>
</comment>
<protein>
    <submittedName>
        <fullName evidence="5">Universal stress protein</fullName>
    </submittedName>
</protein>
<feature type="domain" description="UspA" evidence="4">
    <location>
        <begin position="151"/>
        <end position="289"/>
    </location>
</feature>
<dbReference type="PRINTS" id="PR01438">
    <property type="entry name" value="UNVRSLSTRESS"/>
</dbReference>
<dbReference type="InterPro" id="IPR006016">
    <property type="entry name" value="UspA"/>
</dbReference>
<dbReference type="Proteomes" id="UP000475545">
    <property type="component" value="Unassembled WGS sequence"/>
</dbReference>
<dbReference type="PANTHER" id="PTHR46268:SF27">
    <property type="entry name" value="UNIVERSAL STRESS PROTEIN RV2623"/>
    <property type="match status" value="1"/>
</dbReference>